<dbReference type="GO" id="GO:0005737">
    <property type="term" value="C:cytoplasm"/>
    <property type="evidence" value="ECO:0007669"/>
    <property type="project" value="TreeGrafter"/>
</dbReference>
<dbReference type="Pfam" id="PF14397">
    <property type="entry name" value="ATPgrasp_ST"/>
    <property type="match status" value="1"/>
</dbReference>
<dbReference type="EMBL" id="PSRQ01000012">
    <property type="protein sequence ID" value="PWU24109.1"/>
    <property type="molecule type" value="Genomic_DNA"/>
</dbReference>
<keyword evidence="1" id="KW-0067">ATP-binding</keyword>
<dbReference type="GO" id="GO:0005524">
    <property type="term" value="F:ATP binding"/>
    <property type="evidence" value="ECO:0007669"/>
    <property type="project" value="UniProtKB-UniRule"/>
</dbReference>
<reference evidence="3 4" key="1">
    <citation type="submission" date="2018-02" db="EMBL/GenBank/DDBJ databases">
        <title>Genomic Reconstructions from Amazon Rainforest and Pasture Soil Reveal Novel Insights into the Physiology of Candidate Phyla in Tropical Sites.</title>
        <authorList>
            <person name="Kroeger M.E."/>
            <person name="Delmont T."/>
            <person name="Eren A.M."/>
            <person name="Guo J."/>
            <person name="Meyer K.M."/>
            <person name="Khan K."/>
            <person name="Rodrigues J.L.M."/>
            <person name="Bohannan B.J.M."/>
            <person name="Tringe S."/>
            <person name="Borges C.D."/>
            <person name="Tiedje J."/>
            <person name="Tsai S.M."/>
            <person name="Nusslein K."/>
        </authorList>
    </citation>
    <scope>NUCLEOTIDE SEQUENCE [LARGE SCALE GENOMIC DNA]</scope>
    <source>
        <strain evidence="3">Amazon FNV 2010 28 9</strain>
    </source>
</reference>
<keyword evidence="1" id="KW-0547">Nucleotide-binding</keyword>
<protein>
    <recommendedName>
        <fullName evidence="2">ATP-grasp domain-containing protein</fullName>
    </recommendedName>
</protein>
<evidence type="ECO:0000313" key="4">
    <source>
        <dbReference type="Proteomes" id="UP000246104"/>
    </source>
</evidence>
<evidence type="ECO:0000259" key="2">
    <source>
        <dbReference type="PROSITE" id="PS50975"/>
    </source>
</evidence>
<dbReference type="GO" id="GO:0046872">
    <property type="term" value="F:metal ion binding"/>
    <property type="evidence" value="ECO:0007669"/>
    <property type="project" value="InterPro"/>
</dbReference>
<dbReference type="PANTHER" id="PTHR21621">
    <property type="entry name" value="RIBOSOMAL PROTEIN S6 MODIFICATION PROTEIN"/>
    <property type="match status" value="1"/>
</dbReference>
<accession>A0A317JQ94</accession>
<evidence type="ECO:0000256" key="1">
    <source>
        <dbReference type="PROSITE-ProRule" id="PRU00409"/>
    </source>
</evidence>
<dbReference type="PROSITE" id="PS50975">
    <property type="entry name" value="ATP_GRASP"/>
    <property type="match status" value="1"/>
</dbReference>
<comment type="caution">
    <text evidence="3">The sequence shown here is derived from an EMBL/GenBank/DDBJ whole genome shotgun (WGS) entry which is preliminary data.</text>
</comment>
<sequence>MVKPSQILGINARNQLYTSLNSRESKRFGFSKLRTKNFLAKHGIGVPHLFAKVTSTEELRSIDFRSFGNSFALKPVNGSEGKGIIVIKRYDKKKDKFIDVANEEWTQKDLSLHAGDILQGAYSTWGQQHMALIEERVPVHPDLEQYVEMGTPDVRVVVFNKIPVMAGCRIPTKASAGKANIHRGALMLGIDFGTGETTYGLSGLNSPIRTFPHSNISVRGVKIPFWGELLKTAVRTANATGFVYVGVDMFMHPEKGPMVAEINGFPGLGIQLANHAGLKRRLQRVEEIDARSVSHAVRIGRALFAENVAVDGADAAERAIIATKEILGVFDEKEKIHDVAALINTGRFRSAISRELAHKLGVLSVGDTLWNQEIEEEGKVPVIEVRFKLKDRIITTTMLVTKKLDGKGHAIELGRKDLGGFLVGETQ</sequence>
<dbReference type="PANTHER" id="PTHR21621:SF0">
    <property type="entry name" value="BETA-CITRYLGLUTAMATE SYNTHASE B-RELATED"/>
    <property type="match status" value="1"/>
</dbReference>
<proteinExistence type="predicted"/>
<dbReference type="AlphaFoldDB" id="A0A317JQ94"/>
<dbReference type="GO" id="GO:0018169">
    <property type="term" value="F:ribosomal S6-glutamic acid ligase activity"/>
    <property type="evidence" value="ECO:0007669"/>
    <property type="project" value="TreeGrafter"/>
</dbReference>
<name>A0A317JQ94_9BACT</name>
<feature type="domain" description="ATP-grasp" evidence="2">
    <location>
        <begin position="36"/>
        <end position="289"/>
    </location>
</feature>
<dbReference type="InterPro" id="IPR039523">
    <property type="entry name" value="RimK-rel_E_lig_ATP-grasp"/>
</dbReference>
<organism evidence="3 4">
    <name type="scientific">Candidatus Cerribacteria bacterium 'Amazon FNV 2010 28 9'</name>
    <dbReference type="NCBI Taxonomy" id="2081795"/>
    <lineage>
        <taxon>Bacteria</taxon>
        <taxon>Candidatus Cerribacteria</taxon>
    </lineage>
</organism>
<evidence type="ECO:0000313" key="3">
    <source>
        <dbReference type="EMBL" id="PWU24109.1"/>
    </source>
</evidence>
<dbReference type="GO" id="GO:0009432">
    <property type="term" value="P:SOS response"/>
    <property type="evidence" value="ECO:0007669"/>
    <property type="project" value="TreeGrafter"/>
</dbReference>
<gene>
    <name evidence="3" type="ORF">C5B42_00665</name>
</gene>
<dbReference type="Gene3D" id="3.30.470.20">
    <property type="entry name" value="ATP-grasp fold, B domain"/>
    <property type="match status" value="1"/>
</dbReference>
<dbReference type="Proteomes" id="UP000246104">
    <property type="component" value="Unassembled WGS sequence"/>
</dbReference>
<dbReference type="InterPro" id="IPR011761">
    <property type="entry name" value="ATP-grasp"/>
</dbReference>
<dbReference type="SUPFAM" id="SSF56059">
    <property type="entry name" value="Glutathione synthetase ATP-binding domain-like"/>
    <property type="match status" value="1"/>
</dbReference>